<organism evidence="5 6">
    <name type="scientific">Gadus morhua</name>
    <name type="common">Atlantic cod</name>
    <dbReference type="NCBI Taxonomy" id="8049"/>
    <lineage>
        <taxon>Eukaryota</taxon>
        <taxon>Metazoa</taxon>
        <taxon>Chordata</taxon>
        <taxon>Craniata</taxon>
        <taxon>Vertebrata</taxon>
        <taxon>Euteleostomi</taxon>
        <taxon>Actinopterygii</taxon>
        <taxon>Neopterygii</taxon>
        <taxon>Teleostei</taxon>
        <taxon>Neoteleostei</taxon>
        <taxon>Acanthomorphata</taxon>
        <taxon>Zeiogadaria</taxon>
        <taxon>Gadariae</taxon>
        <taxon>Gadiformes</taxon>
        <taxon>Gadoidei</taxon>
        <taxon>Gadidae</taxon>
        <taxon>Gadus</taxon>
    </lineage>
</organism>
<feature type="transmembrane region" description="Helical" evidence="4">
    <location>
        <begin position="1059"/>
        <end position="1081"/>
    </location>
</feature>
<keyword evidence="4" id="KW-0812">Transmembrane</keyword>
<dbReference type="PANTHER" id="PTHR23158">
    <property type="entry name" value="MELANOMA INHIBITORY ACTIVITY-RELATED"/>
    <property type="match status" value="1"/>
</dbReference>
<feature type="compositionally biased region" description="Basic and acidic residues" evidence="3">
    <location>
        <begin position="1481"/>
        <end position="1491"/>
    </location>
</feature>
<dbReference type="GO" id="GO:0006888">
    <property type="term" value="P:endoplasmic reticulum to Golgi vesicle-mediated transport"/>
    <property type="evidence" value="ECO:0007669"/>
    <property type="project" value="TreeGrafter"/>
</dbReference>
<evidence type="ECO:0000256" key="2">
    <source>
        <dbReference type="SAM" id="Coils"/>
    </source>
</evidence>
<feature type="compositionally biased region" description="Pro residues" evidence="3">
    <location>
        <begin position="1717"/>
        <end position="1733"/>
    </location>
</feature>
<evidence type="ECO:0000313" key="6">
    <source>
        <dbReference type="Proteomes" id="UP000694546"/>
    </source>
</evidence>
<feature type="compositionally biased region" description="Polar residues" evidence="3">
    <location>
        <begin position="1821"/>
        <end position="1831"/>
    </location>
</feature>
<reference evidence="5" key="1">
    <citation type="submission" date="2025-08" db="UniProtKB">
        <authorList>
            <consortium name="Ensembl"/>
        </authorList>
    </citation>
    <scope>IDENTIFICATION</scope>
</reference>
<feature type="region of interest" description="Disordered" evidence="3">
    <location>
        <begin position="145"/>
        <end position="740"/>
    </location>
</feature>
<dbReference type="GeneTree" id="ENSGT00950000182767"/>
<accession>A0A8C5FR21</accession>
<feature type="compositionally biased region" description="Basic and acidic residues" evidence="3">
    <location>
        <begin position="684"/>
        <end position="698"/>
    </location>
</feature>
<feature type="compositionally biased region" description="Acidic residues" evidence="3">
    <location>
        <begin position="413"/>
        <end position="427"/>
    </location>
</feature>
<keyword evidence="6" id="KW-1185">Reference proteome</keyword>
<feature type="compositionally biased region" description="Basic and acidic residues" evidence="3">
    <location>
        <begin position="1577"/>
        <end position="1587"/>
    </location>
</feature>
<feature type="compositionally biased region" description="Acidic residues" evidence="3">
    <location>
        <begin position="351"/>
        <end position="367"/>
    </location>
</feature>
<feature type="compositionally biased region" description="Acidic residues" evidence="3">
    <location>
        <begin position="173"/>
        <end position="188"/>
    </location>
</feature>
<dbReference type="Ensembl" id="ENSGMOT00000067495.1">
    <property type="protein sequence ID" value="ENSGMOP00000055149.1"/>
    <property type="gene ID" value="ENSGMOG00000001813.2"/>
</dbReference>
<name>A0A8C5FR21_GADMO</name>
<feature type="coiled-coil region" evidence="2">
    <location>
        <begin position="1110"/>
        <end position="1277"/>
    </location>
</feature>
<dbReference type="GO" id="GO:0048731">
    <property type="term" value="P:system development"/>
    <property type="evidence" value="ECO:0007669"/>
    <property type="project" value="UniProtKB-ARBA"/>
</dbReference>
<evidence type="ECO:0000256" key="1">
    <source>
        <dbReference type="ARBA" id="ARBA00023054"/>
    </source>
</evidence>
<reference evidence="5" key="2">
    <citation type="submission" date="2025-09" db="UniProtKB">
        <authorList>
            <consortium name="Ensembl"/>
        </authorList>
    </citation>
    <scope>IDENTIFICATION</scope>
</reference>
<feature type="compositionally biased region" description="Basic and acidic residues" evidence="3">
    <location>
        <begin position="661"/>
        <end position="673"/>
    </location>
</feature>
<dbReference type="InterPro" id="IPR036028">
    <property type="entry name" value="SH3-like_dom_sf"/>
</dbReference>
<keyword evidence="1 2" id="KW-0175">Coiled coil</keyword>
<dbReference type="InterPro" id="IPR051500">
    <property type="entry name" value="cTAGE_MIA/OTOR"/>
</dbReference>
<feature type="compositionally biased region" description="Basic and acidic residues" evidence="3">
    <location>
        <begin position="522"/>
        <end position="544"/>
    </location>
</feature>
<keyword evidence="4" id="KW-1133">Transmembrane helix</keyword>
<evidence type="ECO:0000313" key="5">
    <source>
        <dbReference type="Ensembl" id="ENSGMOP00000055149.1"/>
    </source>
</evidence>
<feature type="compositionally biased region" description="Basic and acidic residues" evidence="3">
    <location>
        <begin position="461"/>
        <end position="476"/>
    </location>
</feature>
<dbReference type="GO" id="GO:0006887">
    <property type="term" value="P:exocytosis"/>
    <property type="evidence" value="ECO:0007669"/>
    <property type="project" value="UniProtKB-KW"/>
</dbReference>
<dbReference type="GeneID" id="115533954"/>
<feature type="compositionally biased region" description="Pro residues" evidence="3">
    <location>
        <begin position="1636"/>
        <end position="1694"/>
    </location>
</feature>
<dbReference type="RefSeq" id="XP_030200335.1">
    <property type="nucleotide sequence ID" value="XM_030344475.1"/>
</dbReference>
<feature type="compositionally biased region" description="Basic and acidic residues" evidence="3">
    <location>
        <begin position="311"/>
        <end position="326"/>
    </location>
</feature>
<feature type="region of interest" description="Disordered" evidence="3">
    <location>
        <begin position="1465"/>
        <end position="1491"/>
    </location>
</feature>
<protein>
    <submittedName>
        <fullName evidence="5">MIA SH3 domain ER export factor 3</fullName>
    </submittedName>
</protein>
<evidence type="ECO:0000256" key="3">
    <source>
        <dbReference type="SAM" id="MobiDB-lite"/>
    </source>
</evidence>
<feature type="compositionally biased region" description="Polar residues" evidence="3">
    <location>
        <begin position="546"/>
        <end position="560"/>
    </location>
</feature>
<feature type="transmembrane region" description="Helical" evidence="4">
    <location>
        <begin position="1022"/>
        <end position="1047"/>
    </location>
</feature>
<feature type="region of interest" description="Disordered" evidence="3">
    <location>
        <begin position="1515"/>
        <end position="1831"/>
    </location>
</feature>
<proteinExistence type="predicted"/>
<feature type="compositionally biased region" description="Acidic residues" evidence="3">
    <location>
        <begin position="591"/>
        <end position="612"/>
    </location>
</feature>
<feature type="compositionally biased region" description="Basic and acidic residues" evidence="3">
    <location>
        <begin position="375"/>
        <end position="390"/>
    </location>
</feature>
<dbReference type="GO" id="GO:0009306">
    <property type="term" value="P:protein secretion"/>
    <property type="evidence" value="ECO:0007669"/>
    <property type="project" value="TreeGrafter"/>
</dbReference>
<feature type="compositionally biased region" description="Basic and acidic residues" evidence="3">
    <location>
        <begin position="628"/>
        <end position="641"/>
    </location>
</feature>
<dbReference type="SUPFAM" id="SSF50044">
    <property type="entry name" value="SH3-domain"/>
    <property type="match status" value="1"/>
</dbReference>
<dbReference type="Gene3D" id="2.30.30.40">
    <property type="entry name" value="SH3 Domains"/>
    <property type="match status" value="1"/>
</dbReference>
<feature type="compositionally biased region" description="Pro residues" evidence="3">
    <location>
        <begin position="1757"/>
        <end position="1783"/>
    </location>
</feature>
<sequence length="1831" mass="202811">MAAALFYQKCVLLLIFYFGSITALDRRFSDLKICADKECSMLLVRGKMIDDFSGPDCRFLSAKKSENVYVYYKLGGKRTDMWAGSVGRQFGYFPEHLIEVNYVYTETEIVLPTEETDFVCFDTGFNGHDDYDIDSLLGYYSTQKDGDDLTETADGAEIPSESTDRPSEILSMDNDDIYDGDDDDEEDDGGGHDASQNTDVFPEEPSADYLPAGTTEPARQEAEEQEPGAASDVTQTHTDLSAAHENHSTAHEPPTAGDSTLENAESDQRETDGGDTDDLTVDPVPPEDHSTAGGPTSTVASDNEETGMASPHDETMVKPVPEKDPEAAVGSASLLTKSVPELRMTSRTPDEDIADDNDDDDEEEEFASDVISVEAKSEEPIKDVENEMIRPRVPGSGHPNEGPSETQKAINNNDEDEEEEDDDDDEDIPRTKNSWSSLGDTVFAIVSGGRRTAEVSTSEDVLDKQEEITPEKRLAQDDVDINAPPAKEPPYDDQADEDTLIFLEADTEDIDHEAVPLMFNHQRSDEEKHGAVEHPTEQELKPADEQATQENPQEFSTAEDPNTRDLPAEPSSHLLDAEALNEPKVSGNPDLGEDNNEEEGDEDTYDDEDDVDAGQAKDISVHAGDGTGDLKEEETLTRREAGYVMDNENDTDTPDGNDSLLRQDSENSVKELENNATQETEINEDLHTDEELPSKEYDMQEEETEGGELLEDENALSHSKPSEETYEPPTGSDVSTTPEPEYGDDVLRLTLMRAHFKDQDMQRMRKFLSLSDLLKAEALFADLDLELQAARLNDISPAEDIEKSLDAILEASEDVILNEIEKMLDSRDPKQYDGEHKDGVLFDEEARLLDEFQELVFKLRQKYSAASDSTPLTANGEPVPRQADYTSHNPEVQAEIPPPVVRAEQDDGPTEENNGSVVVPDVTEKQPESDAEQGALDEAHQGADLSVGADGGHFNRNEDNQPSYGGAEDMQKIPPAVLEKPFDLGLGVEMESSSGSLDIVMPVGDLHEEEEEEKMGLFSSGLFYSGCLLSMMKTSVTHWVIVVISLLPEEWRPGETLLGCPWQAVIVTALVGVFTIVVFIWNTILAVKKKEYLVTDKWLKDQITSLKKGKEDAVLKVSELQQMIQDLHEKKKQSEESACHAQRKNKELEWKLGKSEKQTKRFEEEVRSHSALLEEQKANNQRDNARIEQLMKANEQLQLSRKKSKQAFEQATVFLDEAKLHENARRVQQKCLERDYAVLKEQNNELKASMKGWEEKHEDLNKRIKLYQKSQKELEDLVTLKDHNVEVLSNLLGDLDAFDCQKGDTQVLANGELPNDKKTMIKNRIKQMTDVSLVQTTLFVVEEERNGFMAKFLNEEKTRKVLEEQHQELEHSIATIKSEKSHIENQYKILEQKNEILTEMYQQKQNALQQKLTKEEMERRNKETLLSTVGGKTLEAESQVKLLRQRISEMEDQMKKAEVAYKEQIKEQENKTHSNWMSARTAERAVNQEKIETSRLRDKLGLLSSQLNEYRAHLFQPNPGHVGARPAAGDSYGPSPVSGGAPSPPTRMEDPRRAPSAPLGDRRIDRYGPRPPSDPQGRYHDNKHAPRMDMSGPRTSSPATRDDSGPGSFSSSAIMDSPPSNPSRGSPHDAHYDGPLLPPGPRGAPPPPGLYRPPPLGPMYPPLPGMMGPRGPPPPPLHFRPPPPGANGGPPPPGYMGGEYGPRPPNGHAFNPRPEPRGPPPPHMRPQLPPPHYGPHGLRGPMGPQPPFSPDMRYSGPPGPPGPGYPPGQAYPPAPGGVPPHQPPHGDGYAHAPPPDAHRPPSAAAAAGPGQGRRDAPPQDPVNSMTSMAEP</sequence>
<feature type="compositionally biased region" description="Acidic residues" evidence="3">
    <location>
        <begin position="699"/>
        <end position="714"/>
    </location>
</feature>
<feature type="compositionally biased region" description="Polar residues" evidence="3">
    <location>
        <begin position="403"/>
        <end position="412"/>
    </location>
</feature>
<gene>
    <name evidence="5" type="primary">mia3</name>
</gene>
<dbReference type="GO" id="GO:0035459">
    <property type="term" value="P:vesicle cargo loading"/>
    <property type="evidence" value="ECO:0007669"/>
    <property type="project" value="TreeGrafter"/>
</dbReference>
<dbReference type="Proteomes" id="UP000694546">
    <property type="component" value="Chromosome 21"/>
</dbReference>
<evidence type="ECO:0000256" key="4">
    <source>
        <dbReference type="SAM" id="Phobius"/>
    </source>
</evidence>
<feature type="compositionally biased region" description="Acidic residues" evidence="3">
    <location>
        <begin position="491"/>
        <end position="511"/>
    </location>
</feature>
<dbReference type="GO" id="GO:0070971">
    <property type="term" value="C:endoplasmic reticulum exit site"/>
    <property type="evidence" value="ECO:0007669"/>
    <property type="project" value="TreeGrafter"/>
</dbReference>
<feature type="region of interest" description="Disordered" evidence="3">
    <location>
        <begin position="867"/>
        <end position="969"/>
    </location>
</feature>
<dbReference type="PANTHER" id="PTHR23158:SF54">
    <property type="entry name" value="TRANSPORT AND GOLGI ORGANIZATION PROTEIN 1 HOMOLOG"/>
    <property type="match status" value="1"/>
</dbReference>
<keyword evidence="4" id="KW-0472">Membrane</keyword>
<dbReference type="GO" id="GO:0005789">
    <property type="term" value="C:endoplasmic reticulum membrane"/>
    <property type="evidence" value="ECO:0007669"/>
    <property type="project" value="UniProtKB-SubCell"/>
</dbReference>